<dbReference type="InterPro" id="IPR006665">
    <property type="entry name" value="OmpA-like"/>
</dbReference>
<dbReference type="PROSITE" id="PS51123">
    <property type="entry name" value="OMPA_2"/>
    <property type="match status" value="1"/>
</dbReference>
<evidence type="ECO:0000256" key="3">
    <source>
        <dbReference type="PROSITE-ProRule" id="PRU00473"/>
    </source>
</evidence>
<dbReference type="PANTHER" id="PTHR30329">
    <property type="entry name" value="STATOR ELEMENT OF FLAGELLAR MOTOR COMPLEX"/>
    <property type="match status" value="1"/>
</dbReference>
<gene>
    <name evidence="5" type="ORF">B0W48_20230</name>
</gene>
<sequence length="293" mass="33543">MGNIFLKVRVFTFFCIVIFTINKVTAAEQSFIQNYEQGFWSAKETSFFCSLEQTFDSYAKLEIVSVPAEPQKLVFNWLLSDKKITDIQILSRKADWQSSRVSPPQLNFFSADINNNTVVFDADVSTLLRVIKQGGWLDSVIGFGDEQVRLTFTNTNSNLAIDQYQHCLTDLSPLSWQQARDYEIYFETGKRIVEKAADLAFLKDLVRYISLDTKVTKVMIDGHTDNVGSPLANRLLSKERADDIASRLVEFGLPKNMLEVRAHGQRYPVVENSKVGRESNRRVLIRLFRDTTK</sequence>
<evidence type="ECO:0000256" key="2">
    <source>
        <dbReference type="ARBA" id="ARBA00023136"/>
    </source>
</evidence>
<protein>
    <submittedName>
        <fullName evidence="5">Flagellar protein MotY</fullName>
    </submittedName>
</protein>
<organism evidence="5 6">
    <name type="scientific">Pseudoalteromonas aliena</name>
    <dbReference type="NCBI Taxonomy" id="247523"/>
    <lineage>
        <taxon>Bacteria</taxon>
        <taxon>Pseudomonadati</taxon>
        <taxon>Pseudomonadota</taxon>
        <taxon>Gammaproteobacteria</taxon>
        <taxon>Alteromonadales</taxon>
        <taxon>Pseudoalteromonadaceae</taxon>
        <taxon>Pseudoalteromonas</taxon>
    </lineage>
</organism>
<dbReference type="Gene3D" id="3.30.1330.60">
    <property type="entry name" value="OmpA-like domain"/>
    <property type="match status" value="1"/>
</dbReference>
<dbReference type="AlphaFoldDB" id="A0A1Q2H3F9"/>
<dbReference type="InterPro" id="IPR036737">
    <property type="entry name" value="OmpA-like_sf"/>
</dbReference>
<dbReference type="EMBL" id="CP019628">
    <property type="protein sequence ID" value="AQQ01900.1"/>
    <property type="molecule type" value="Genomic_DNA"/>
</dbReference>
<keyword evidence="5" id="KW-0969">Cilium</keyword>
<keyword evidence="5" id="KW-0282">Flagellum</keyword>
<dbReference type="PRINTS" id="PR01021">
    <property type="entry name" value="OMPADOMAIN"/>
</dbReference>
<accession>A0A1Q2H3F9</accession>
<keyword evidence="5" id="KW-0966">Cell projection</keyword>
<proteinExistence type="predicted"/>
<dbReference type="InterPro" id="IPR041544">
    <property type="entry name" value="MotY_N"/>
</dbReference>
<reference evidence="5 6" key="1">
    <citation type="submission" date="2017-02" db="EMBL/GenBank/DDBJ databases">
        <title>Complete genome sequence of the cold-active Pseudoalteromonas aliena strain EH1 isolated from Arctic seawater.</title>
        <authorList>
            <person name="Kim E."/>
            <person name="Heo E."/>
            <person name="Kim H."/>
            <person name="Kim D."/>
        </authorList>
    </citation>
    <scope>NUCLEOTIDE SEQUENCE [LARGE SCALE GENOMIC DNA]</scope>
    <source>
        <strain evidence="5 6">EH1</strain>
    </source>
</reference>
<dbReference type="Gene3D" id="2.60.40.2540">
    <property type="match status" value="1"/>
</dbReference>
<evidence type="ECO:0000313" key="5">
    <source>
        <dbReference type="EMBL" id="AQQ01900.1"/>
    </source>
</evidence>
<evidence type="ECO:0000259" key="4">
    <source>
        <dbReference type="PROSITE" id="PS51123"/>
    </source>
</evidence>
<dbReference type="STRING" id="247523.B0W48_20230"/>
<comment type="subcellular location">
    <subcellularLocation>
        <location evidence="1">Cell outer membrane</location>
    </subcellularLocation>
</comment>
<dbReference type="Proteomes" id="UP000188243">
    <property type="component" value="Chromosome"/>
</dbReference>
<keyword evidence="2 3" id="KW-0472">Membrane</keyword>
<dbReference type="GO" id="GO:0009279">
    <property type="term" value="C:cell outer membrane"/>
    <property type="evidence" value="ECO:0007669"/>
    <property type="project" value="UniProtKB-SubCell"/>
</dbReference>
<evidence type="ECO:0000313" key="6">
    <source>
        <dbReference type="Proteomes" id="UP000188243"/>
    </source>
</evidence>
<dbReference type="KEGG" id="paln:B0W48_20230"/>
<name>A0A1Q2H3F9_9GAMM</name>
<dbReference type="InterPro" id="IPR050330">
    <property type="entry name" value="Bact_OuterMem_StrucFunc"/>
</dbReference>
<dbReference type="RefSeq" id="WP_077538712.1">
    <property type="nucleotide sequence ID" value="NZ_CP019628.1"/>
</dbReference>
<dbReference type="SUPFAM" id="SSF103088">
    <property type="entry name" value="OmpA-like"/>
    <property type="match status" value="1"/>
</dbReference>
<dbReference type="Pfam" id="PF18393">
    <property type="entry name" value="MotY_N"/>
    <property type="match status" value="1"/>
</dbReference>
<dbReference type="InterPro" id="IPR006664">
    <property type="entry name" value="OMP_bac"/>
</dbReference>
<dbReference type="Pfam" id="PF00691">
    <property type="entry name" value="OmpA"/>
    <property type="match status" value="1"/>
</dbReference>
<dbReference type="CDD" id="cd07185">
    <property type="entry name" value="OmpA_C-like"/>
    <property type="match status" value="1"/>
</dbReference>
<evidence type="ECO:0000256" key="1">
    <source>
        <dbReference type="ARBA" id="ARBA00004442"/>
    </source>
</evidence>
<feature type="domain" description="OmpA-like" evidence="4">
    <location>
        <begin position="174"/>
        <end position="291"/>
    </location>
</feature>
<dbReference type="PANTHER" id="PTHR30329:SF17">
    <property type="entry name" value="LIPOPROTEIN YFIB-RELATED"/>
    <property type="match status" value="1"/>
</dbReference>